<dbReference type="RefSeq" id="WP_073534443.1">
    <property type="nucleotide sequence ID" value="NZ_MJAO01000028.1"/>
</dbReference>
<protein>
    <submittedName>
        <fullName evidence="1">Uncharacterized protein</fullName>
    </submittedName>
</protein>
<evidence type="ECO:0000313" key="2">
    <source>
        <dbReference type="Proteomes" id="UP000185770"/>
    </source>
</evidence>
<reference evidence="1 2" key="1">
    <citation type="submission" date="2016-09" db="EMBL/GenBank/DDBJ databases">
        <title>Serratia marcescens MSU-97 and epiphytic antimycotic-producing bacteria.</title>
        <authorList>
            <person name="Matilla M.A."/>
        </authorList>
    </citation>
    <scope>NUCLEOTIDE SEQUENCE [LARGE SCALE GENOMIC DNA]</scope>
    <source>
        <strain evidence="1 2">MSU-97</strain>
    </source>
</reference>
<dbReference type="AlphaFoldDB" id="A0A1Q4NV41"/>
<gene>
    <name evidence="1" type="ORF">BHU62_20845</name>
</gene>
<name>A0A1Q4NV41_SERMA</name>
<proteinExistence type="predicted"/>
<evidence type="ECO:0000313" key="1">
    <source>
        <dbReference type="EMBL" id="OKB64747.1"/>
    </source>
</evidence>
<sequence length="329" mass="38272">MTTCSERFLSYDDICKRPAFDQNYEISPDNFHKLIGKYSFKERHICQVRTNKGICYQKHNNGWLGVSQEGVEALIGCDCAVNYFSAHDDFIREKNRVNDELDRKEAFEKMSLLLEKKLETASYIVDLEKTAKEVEGKVSEIYNTFPNEVLSFLYDAQRTNNWDVFIDVQKFKTVEDENGESFTQESWVKSKLGKVSTISPSMDLKRLLDNVTDLRKFYNSFATVRPDDLADIKTPKLKKQVKRLGLKDEYAQLIVKYNEEVSAFLKESNMEFLIYVCDSNKEQFLTTQALMRLSGLKAAHSTYIDKRLKSIKDKMEKLFGGDYIRKSVR</sequence>
<accession>A0A1Q4NV41</accession>
<comment type="caution">
    <text evidence="1">The sequence shown here is derived from an EMBL/GenBank/DDBJ whole genome shotgun (WGS) entry which is preliminary data.</text>
</comment>
<dbReference type="Proteomes" id="UP000185770">
    <property type="component" value="Unassembled WGS sequence"/>
</dbReference>
<dbReference type="OrthoDB" id="6637201at2"/>
<dbReference type="EMBL" id="MJAO01000028">
    <property type="protein sequence ID" value="OKB64747.1"/>
    <property type="molecule type" value="Genomic_DNA"/>
</dbReference>
<organism evidence="1 2">
    <name type="scientific">Serratia marcescens</name>
    <dbReference type="NCBI Taxonomy" id="615"/>
    <lineage>
        <taxon>Bacteria</taxon>
        <taxon>Pseudomonadati</taxon>
        <taxon>Pseudomonadota</taxon>
        <taxon>Gammaproteobacteria</taxon>
        <taxon>Enterobacterales</taxon>
        <taxon>Yersiniaceae</taxon>
        <taxon>Serratia</taxon>
    </lineage>
</organism>